<dbReference type="Pfam" id="PF04454">
    <property type="entry name" value="Linocin_M18"/>
    <property type="match status" value="1"/>
</dbReference>
<keyword evidence="6" id="KW-1185">Reference proteome</keyword>
<keyword evidence="3" id="KW-1284">Encapsulin nanocompartment</keyword>
<evidence type="ECO:0000313" key="5">
    <source>
        <dbReference type="EMBL" id="GAA0634950.1"/>
    </source>
</evidence>
<dbReference type="RefSeq" id="WP_344608815.1">
    <property type="nucleotide sequence ID" value="NZ_BAAAHE010000047.1"/>
</dbReference>
<organism evidence="5 6">
    <name type="scientific">Sporichthya brevicatena</name>
    <dbReference type="NCBI Taxonomy" id="171442"/>
    <lineage>
        <taxon>Bacteria</taxon>
        <taxon>Bacillati</taxon>
        <taxon>Actinomycetota</taxon>
        <taxon>Actinomycetes</taxon>
        <taxon>Sporichthyales</taxon>
        <taxon>Sporichthyaceae</taxon>
        <taxon>Sporichthya</taxon>
    </lineage>
</organism>
<proteinExistence type="inferred from homology"/>
<evidence type="ECO:0000256" key="4">
    <source>
        <dbReference type="ARBA" id="ARBA00050023"/>
    </source>
</evidence>
<evidence type="ECO:0000256" key="3">
    <source>
        <dbReference type="ARBA" id="ARBA00033787"/>
    </source>
</evidence>
<dbReference type="EMBL" id="BAAAHE010000047">
    <property type="protein sequence ID" value="GAA0634950.1"/>
    <property type="molecule type" value="Genomic_DNA"/>
</dbReference>
<dbReference type="PANTHER" id="PTHR37165:SF1">
    <property type="entry name" value="TYPE 1 ENCAPSULIN SHELL PROTEIN"/>
    <property type="match status" value="1"/>
</dbReference>
<dbReference type="InterPro" id="IPR007544">
    <property type="entry name" value="ENCAP"/>
</dbReference>
<dbReference type="Gene3D" id="3.30.2320.10">
    <property type="entry name" value="hypothetical protein PF0899 domain"/>
    <property type="match status" value="1"/>
</dbReference>
<protein>
    <recommendedName>
        <fullName evidence="4">Type 1 encapsulin shell protein</fullName>
    </recommendedName>
</protein>
<dbReference type="NCBIfam" id="NF041155">
    <property type="entry name" value="encap_f1"/>
    <property type="match status" value="1"/>
</dbReference>
<evidence type="ECO:0000256" key="1">
    <source>
        <dbReference type="ARBA" id="ARBA00033738"/>
    </source>
</evidence>
<name>A0ABN1HA02_9ACTN</name>
<comment type="subcellular location">
    <subcellularLocation>
        <location evidence="1">Encapsulin nanocompartment</location>
    </subcellularLocation>
</comment>
<comment type="caution">
    <text evidence="5">The sequence shown here is derived from an EMBL/GenBank/DDBJ whole genome shotgun (WGS) entry which is preliminary data.</text>
</comment>
<comment type="similarity">
    <text evidence="2">Belongs to the encapsulin family. Family 1 subfamily.</text>
</comment>
<evidence type="ECO:0000256" key="2">
    <source>
        <dbReference type="ARBA" id="ARBA00033743"/>
    </source>
</evidence>
<sequence length="269" mass="29123">MTDHLLRNLAPIPDTAWKLIDDEAKERLTPKLAARRLVDWQGPKGWGHSATNLGRVRRLAPAGDAARGEEVEQRVVLPVTEFRVPFTVQRAEVFDAARGAVDIDLDDLARAAARAAECENTAVLHGWETAGIVGITEASTHDPLPLGEDAMRYPHAVAVAVDRLRCAGIEGPYALAIAPAGYTRIVETTEHGGHPLLDHLRQILGGDVIWAPGVEGAVVLSRRGGDFVLDVGQDLAVGYRSHDADTVELYLEESFSFRVIEPDAAVALR</sequence>
<dbReference type="PANTHER" id="PTHR37165">
    <property type="entry name" value="PEPTIDASE U56 FAMILY"/>
    <property type="match status" value="1"/>
</dbReference>
<evidence type="ECO:0000313" key="6">
    <source>
        <dbReference type="Proteomes" id="UP001500957"/>
    </source>
</evidence>
<dbReference type="Proteomes" id="UP001500957">
    <property type="component" value="Unassembled WGS sequence"/>
</dbReference>
<dbReference type="PIRSF" id="PIRSF019254">
    <property type="entry name" value="CFP29"/>
    <property type="match status" value="1"/>
</dbReference>
<dbReference type="Gene3D" id="3.30.2400.30">
    <property type="match status" value="1"/>
</dbReference>
<dbReference type="InterPro" id="IPR051429">
    <property type="entry name" value="Encapsulin_nc"/>
</dbReference>
<gene>
    <name evidence="5" type="ORF">GCM10009547_43840</name>
</gene>
<accession>A0ABN1HA02</accession>
<reference evidence="5 6" key="1">
    <citation type="journal article" date="2019" name="Int. J. Syst. Evol. Microbiol.">
        <title>The Global Catalogue of Microorganisms (GCM) 10K type strain sequencing project: providing services to taxonomists for standard genome sequencing and annotation.</title>
        <authorList>
            <consortium name="The Broad Institute Genomics Platform"/>
            <consortium name="The Broad Institute Genome Sequencing Center for Infectious Disease"/>
            <person name="Wu L."/>
            <person name="Ma J."/>
        </authorList>
    </citation>
    <scope>NUCLEOTIDE SEQUENCE [LARGE SCALE GENOMIC DNA]</scope>
    <source>
        <strain evidence="5 6">JCM 10671</strain>
    </source>
</reference>